<dbReference type="InterPro" id="IPR008775">
    <property type="entry name" value="Phytyl_CoA_dOase-like"/>
</dbReference>
<evidence type="ECO:0000256" key="1">
    <source>
        <dbReference type="SAM" id="MobiDB-lite"/>
    </source>
</evidence>
<sequence length="303" mass="33860">MSPQPAEAGARPAYKVAPPGFTPEQREAFDRDGYLLIPDALTAEEVAHYIAVIDTVAAGHPAFVPGKTFAPWSGVAHLHPDLAALIDHPRHVGFAYDLYGELLKLHNSQCFLRPPGKSGTKWHNDGARAVPYGVYAPNVPLQLKVAYWLTDLPREHMGNLVVAPGSHRSQHFDAYTKPVDVPGQVAVCVPAGTMMLINGNIFHTVQDNDSDVTRYNFFYTYCPSWVCEADRYQCDDAWLSTLTREQRILMRSYKDPYARTKPPAEDFPLYRDRDTGLDHDPDADLDVPLAIRKRRVAHEKAGK</sequence>
<reference evidence="2" key="1">
    <citation type="submission" date="2020-02" db="EMBL/GenBank/DDBJ databases">
        <authorList>
            <person name="Meier V. D."/>
        </authorList>
    </citation>
    <scope>NUCLEOTIDE SEQUENCE</scope>
    <source>
        <strain evidence="2">AVDCRST_MAG63</strain>
    </source>
</reference>
<gene>
    <name evidence="2" type="ORF">AVDCRST_MAG63-1176</name>
</gene>
<dbReference type="EMBL" id="CADCTO010000157">
    <property type="protein sequence ID" value="CAA9235532.1"/>
    <property type="molecule type" value="Genomic_DNA"/>
</dbReference>
<dbReference type="Pfam" id="PF05721">
    <property type="entry name" value="PhyH"/>
    <property type="match status" value="1"/>
</dbReference>
<evidence type="ECO:0008006" key="3">
    <source>
        <dbReference type="Google" id="ProtNLM"/>
    </source>
</evidence>
<protein>
    <recommendedName>
        <fullName evidence="3">Phytanoyl-CoA dioxygenase</fullName>
    </recommendedName>
</protein>
<evidence type="ECO:0000313" key="2">
    <source>
        <dbReference type="EMBL" id="CAA9235532.1"/>
    </source>
</evidence>
<name>A0A6J4HZ06_9BACT</name>
<dbReference type="PANTHER" id="PTHR20883">
    <property type="entry name" value="PHYTANOYL-COA DIOXYGENASE DOMAIN CONTAINING 1"/>
    <property type="match status" value="1"/>
</dbReference>
<proteinExistence type="predicted"/>
<dbReference type="SUPFAM" id="SSF51197">
    <property type="entry name" value="Clavaminate synthase-like"/>
    <property type="match status" value="1"/>
</dbReference>
<dbReference type="GO" id="GO:0016706">
    <property type="term" value="F:2-oxoglutarate-dependent dioxygenase activity"/>
    <property type="evidence" value="ECO:0007669"/>
    <property type="project" value="UniProtKB-ARBA"/>
</dbReference>
<accession>A0A6J4HZ06</accession>
<organism evidence="2">
    <name type="scientific">uncultured Armatimonadetes bacterium</name>
    <dbReference type="NCBI Taxonomy" id="157466"/>
    <lineage>
        <taxon>Bacteria</taxon>
        <taxon>Bacillati</taxon>
        <taxon>Armatimonadota</taxon>
        <taxon>environmental samples</taxon>
    </lineage>
</organism>
<dbReference type="AlphaFoldDB" id="A0A6J4HZ06"/>
<dbReference type="Gene3D" id="2.60.120.620">
    <property type="entry name" value="q2cbj1_9rhob like domain"/>
    <property type="match status" value="1"/>
</dbReference>
<dbReference type="GO" id="GO:0005506">
    <property type="term" value="F:iron ion binding"/>
    <property type="evidence" value="ECO:0007669"/>
    <property type="project" value="UniProtKB-ARBA"/>
</dbReference>
<dbReference type="PANTHER" id="PTHR20883:SF48">
    <property type="entry name" value="ECTOINE DIOXYGENASE"/>
    <property type="match status" value="1"/>
</dbReference>
<feature type="region of interest" description="Disordered" evidence="1">
    <location>
        <begin position="259"/>
        <end position="282"/>
    </location>
</feature>